<organism evidence="7 9">
    <name type="scientific">Didymodactylos carnosus</name>
    <dbReference type="NCBI Taxonomy" id="1234261"/>
    <lineage>
        <taxon>Eukaryota</taxon>
        <taxon>Metazoa</taxon>
        <taxon>Spiralia</taxon>
        <taxon>Gnathifera</taxon>
        <taxon>Rotifera</taxon>
        <taxon>Eurotatoria</taxon>
        <taxon>Bdelloidea</taxon>
        <taxon>Philodinida</taxon>
        <taxon>Philodinidae</taxon>
        <taxon>Didymodactylos</taxon>
    </lineage>
</organism>
<dbReference type="InterPro" id="IPR000560">
    <property type="entry name" value="His_Pase_clade-2"/>
</dbReference>
<dbReference type="EMBL" id="CAJNOQ010035865">
    <property type="protein sequence ID" value="CAF1601636.1"/>
    <property type="molecule type" value="Genomic_DNA"/>
</dbReference>
<dbReference type="Proteomes" id="UP000663829">
    <property type="component" value="Unassembled WGS sequence"/>
</dbReference>
<evidence type="ECO:0000313" key="9">
    <source>
        <dbReference type="Proteomes" id="UP000663829"/>
    </source>
</evidence>
<feature type="chain" id="PRO_5036229555" description="2-phosphoxylose phosphatase 1" evidence="6">
    <location>
        <begin position="34"/>
        <end position="273"/>
    </location>
</feature>
<evidence type="ECO:0000256" key="6">
    <source>
        <dbReference type="SAM" id="SignalP"/>
    </source>
</evidence>
<proteinExistence type="inferred from homology"/>
<protein>
    <recommendedName>
        <fullName evidence="4">2-phosphoxylose phosphatase 1</fullName>
    </recommendedName>
    <alternativeName>
        <fullName evidence="5">Acid phosphatase-like protein 2</fullName>
    </alternativeName>
</protein>
<dbReference type="InterPro" id="IPR029033">
    <property type="entry name" value="His_PPase_superfam"/>
</dbReference>
<comment type="similarity">
    <text evidence="1">Belongs to the histidine acid phosphatase family.</text>
</comment>
<comment type="catalytic activity">
    <reaction evidence="3">
        <text>3-O-[beta-D-GlcA-(1-&gt;3)-beta-D-Gal-(1-&gt;3)-beta-D-Gal-(1-&gt;4)-beta-D-2-O-P-Xyl]-L-seryl-[protein] + H2O = 3-O-(beta-D-GlcA-(1-&gt;3)-beta-D-Gal-(1-&gt;3)-beta-D-Gal-(1-&gt;4)-beta-D-Xyl)-L-seryl-[protein] + phosphate</text>
        <dbReference type="Rhea" id="RHEA:56512"/>
        <dbReference type="Rhea" id="RHEA-COMP:12573"/>
        <dbReference type="Rhea" id="RHEA-COMP:14559"/>
        <dbReference type="ChEBI" id="CHEBI:15377"/>
        <dbReference type="ChEBI" id="CHEBI:43474"/>
        <dbReference type="ChEBI" id="CHEBI:132093"/>
        <dbReference type="ChEBI" id="CHEBI:140495"/>
    </reaction>
</comment>
<sequence length="273" mass="32077">MFGFHRKLFKLVAASSTLATAVIFSTNEQKTSASICIPPPDVYPNKHNLDLSTLIPSRPSHLKPIYVTILVRHGHRTPIIPLPNQSRSEFHSVWGDCHNLKNELRPCDIGDLTPLGEYQMFIVGQHIRQQYVNKDHLLPITFNKNADTLMLRSTFRPRTKLSLYRLVQGLYPDENLQTISQHVRVVDNEKETLFPNSTYCSRMRELFTQAREQQSYLNRINSKDVLELKIKFELAYKMSLFDPKRMPSWIMLGKFRQCTTTRYFYFPRKWCYF</sequence>
<dbReference type="Pfam" id="PF00328">
    <property type="entry name" value="His_Phos_2"/>
    <property type="match status" value="1"/>
</dbReference>
<name>A0A816AY96_9BILA</name>
<dbReference type="Proteomes" id="UP000681722">
    <property type="component" value="Unassembled WGS sequence"/>
</dbReference>
<evidence type="ECO:0000256" key="5">
    <source>
        <dbReference type="ARBA" id="ARBA00041499"/>
    </source>
</evidence>
<dbReference type="OrthoDB" id="10257284at2759"/>
<dbReference type="GO" id="GO:0016791">
    <property type="term" value="F:phosphatase activity"/>
    <property type="evidence" value="ECO:0007669"/>
    <property type="project" value="TreeGrafter"/>
</dbReference>
<evidence type="ECO:0000313" key="7">
    <source>
        <dbReference type="EMBL" id="CAF1601636.1"/>
    </source>
</evidence>
<gene>
    <name evidence="7" type="ORF">GPM918_LOCUS42483</name>
    <name evidence="8" type="ORF">SRO942_LOCUS43728</name>
</gene>
<dbReference type="AlphaFoldDB" id="A0A816AY96"/>
<evidence type="ECO:0000256" key="1">
    <source>
        <dbReference type="ARBA" id="ARBA00005375"/>
    </source>
</evidence>
<evidence type="ECO:0000256" key="2">
    <source>
        <dbReference type="ARBA" id="ARBA00022801"/>
    </source>
</evidence>
<evidence type="ECO:0000313" key="8">
    <source>
        <dbReference type="EMBL" id="CAF4479139.1"/>
    </source>
</evidence>
<feature type="signal peptide" evidence="6">
    <location>
        <begin position="1"/>
        <end position="33"/>
    </location>
</feature>
<accession>A0A816AY96</accession>
<dbReference type="PANTHER" id="PTHR11567:SF110">
    <property type="entry name" value="2-PHOSPHOXYLOSE PHOSPHATASE 1"/>
    <property type="match status" value="1"/>
</dbReference>
<comment type="caution">
    <text evidence="7">The sequence shown here is derived from an EMBL/GenBank/DDBJ whole genome shotgun (WGS) entry which is preliminary data.</text>
</comment>
<keyword evidence="6" id="KW-0732">Signal</keyword>
<keyword evidence="2" id="KW-0378">Hydrolase</keyword>
<keyword evidence="9" id="KW-1185">Reference proteome</keyword>
<dbReference type="SUPFAM" id="SSF53254">
    <property type="entry name" value="Phosphoglycerate mutase-like"/>
    <property type="match status" value="1"/>
</dbReference>
<dbReference type="InterPro" id="IPR050645">
    <property type="entry name" value="Histidine_acid_phosphatase"/>
</dbReference>
<evidence type="ECO:0000256" key="3">
    <source>
        <dbReference type="ARBA" id="ARBA00036311"/>
    </source>
</evidence>
<dbReference type="Gene3D" id="3.40.50.1240">
    <property type="entry name" value="Phosphoglycerate mutase-like"/>
    <property type="match status" value="1"/>
</dbReference>
<dbReference type="EMBL" id="CAJOBC010102301">
    <property type="protein sequence ID" value="CAF4479139.1"/>
    <property type="molecule type" value="Genomic_DNA"/>
</dbReference>
<reference evidence="7" key="1">
    <citation type="submission" date="2021-02" db="EMBL/GenBank/DDBJ databases">
        <authorList>
            <person name="Nowell W R."/>
        </authorList>
    </citation>
    <scope>NUCLEOTIDE SEQUENCE</scope>
</reference>
<evidence type="ECO:0000256" key="4">
    <source>
        <dbReference type="ARBA" id="ARBA00040357"/>
    </source>
</evidence>
<dbReference type="PANTHER" id="PTHR11567">
    <property type="entry name" value="ACID PHOSPHATASE-RELATED"/>
    <property type="match status" value="1"/>
</dbReference>